<dbReference type="AlphaFoldDB" id="A0A6M0Q5A0"/>
<name>A0A6M0Q5A0_9BACI</name>
<evidence type="ECO:0000313" key="7">
    <source>
        <dbReference type="EMBL" id="NEY71462.1"/>
    </source>
</evidence>
<feature type="transmembrane region" description="Helical" evidence="6">
    <location>
        <begin position="214"/>
        <end position="233"/>
    </location>
</feature>
<feature type="transmembrane region" description="Helical" evidence="6">
    <location>
        <begin position="108"/>
        <end position="127"/>
    </location>
</feature>
<feature type="transmembrane region" description="Helical" evidence="6">
    <location>
        <begin position="172"/>
        <end position="194"/>
    </location>
</feature>
<comment type="caution">
    <text evidence="7">The sequence shown here is derived from an EMBL/GenBank/DDBJ whole genome shotgun (WGS) entry which is preliminary data.</text>
</comment>
<protein>
    <submittedName>
        <fullName evidence="7">Cytochrome c oxidase assembly protein</fullName>
    </submittedName>
</protein>
<keyword evidence="3 6" id="KW-0812">Transmembrane</keyword>
<comment type="subcellular location">
    <subcellularLocation>
        <location evidence="1">Cell membrane</location>
        <topology evidence="1">Multi-pass membrane protein</topology>
    </subcellularLocation>
</comment>
<dbReference type="EMBL" id="JAAIWM010000002">
    <property type="protein sequence ID" value="NEY71462.1"/>
    <property type="molecule type" value="Genomic_DNA"/>
</dbReference>
<feature type="transmembrane region" description="Helical" evidence="6">
    <location>
        <begin position="139"/>
        <end position="160"/>
    </location>
</feature>
<evidence type="ECO:0000256" key="1">
    <source>
        <dbReference type="ARBA" id="ARBA00004651"/>
    </source>
</evidence>
<dbReference type="InterPro" id="IPR019108">
    <property type="entry name" value="Caa3_assmbl_CtaG-rel"/>
</dbReference>
<evidence type="ECO:0000256" key="5">
    <source>
        <dbReference type="ARBA" id="ARBA00023136"/>
    </source>
</evidence>
<feature type="transmembrane region" description="Helical" evidence="6">
    <location>
        <begin position="63"/>
        <end position="87"/>
    </location>
</feature>
<evidence type="ECO:0000256" key="4">
    <source>
        <dbReference type="ARBA" id="ARBA00022989"/>
    </source>
</evidence>
<evidence type="ECO:0000256" key="2">
    <source>
        <dbReference type="ARBA" id="ARBA00022475"/>
    </source>
</evidence>
<keyword evidence="2" id="KW-1003">Cell membrane</keyword>
<keyword evidence="5 6" id="KW-0472">Membrane</keyword>
<reference evidence="7 8" key="1">
    <citation type="submission" date="2020-02" db="EMBL/GenBank/DDBJ databases">
        <title>Bacillus aquiflavi sp. nov., isolated from yellow water of strong flavor Chinese baijiu in Yibin region of China.</title>
        <authorList>
            <person name="Xie J."/>
        </authorList>
    </citation>
    <scope>NUCLEOTIDE SEQUENCE [LARGE SCALE GENOMIC DNA]</scope>
    <source>
        <strain evidence="7 8">SA4</strain>
    </source>
</reference>
<organism evidence="7 8">
    <name type="scientific">Bacillus mesophilus</name>
    <dbReference type="NCBI Taxonomy" id="1808955"/>
    <lineage>
        <taxon>Bacteria</taxon>
        <taxon>Bacillati</taxon>
        <taxon>Bacillota</taxon>
        <taxon>Bacilli</taxon>
        <taxon>Bacillales</taxon>
        <taxon>Bacillaceae</taxon>
        <taxon>Bacillus</taxon>
    </lineage>
</organism>
<feature type="transmembrane region" description="Helical" evidence="6">
    <location>
        <begin position="33"/>
        <end position="51"/>
    </location>
</feature>
<sequence length="252" mass="28851">MFSNLWVWFFLLVMFTYLLITSRLKGWRVDRTVFGILGILLVALSIVGPFAHRAHSEFTFHMLTHLLLGMLAPLFIVLSTPMTLILRTIPVRWARRLSFFLRSKQLRFIHDPTLAALLNMGGLWILYTTSLVEKMHESMFLYFFIHLHVFLAGLLFTASMISMDPTPHRTSFTYRAVVLVGALASHSILAKYMYAYPPIGVPVLQAKAGGMLMYYGGGLIDGVLIFIFCYQWFRSARPRGMQNPLLHSQDVI</sequence>
<keyword evidence="4 6" id="KW-1133">Transmembrane helix</keyword>
<dbReference type="GO" id="GO:0005886">
    <property type="term" value="C:plasma membrane"/>
    <property type="evidence" value="ECO:0007669"/>
    <property type="project" value="UniProtKB-SubCell"/>
</dbReference>
<dbReference type="Proteomes" id="UP000481043">
    <property type="component" value="Unassembled WGS sequence"/>
</dbReference>
<accession>A0A6M0Q5A0</accession>
<evidence type="ECO:0000256" key="6">
    <source>
        <dbReference type="SAM" id="Phobius"/>
    </source>
</evidence>
<keyword evidence="8" id="KW-1185">Reference proteome</keyword>
<gene>
    <name evidence="7" type="ORF">G4D63_06855</name>
</gene>
<dbReference type="Pfam" id="PF09678">
    <property type="entry name" value="Caa3_CtaG"/>
    <property type="match status" value="1"/>
</dbReference>
<evidence type="ECO:0000256" key="3">
    <source>
        <dbReference type="ARBA" id="ARBA00022692"/>
    </source>
</evidence>
<evidence type="ECO:0000313" key="8">
    <source>
        <dbReference type="Proteomes" id="UP000481043"/>
    </source>
</evidence>
<feature type="transmembrane region" description="Helical" evidence="6">
    <location>
        <begin position="6"/>
        <end position="21"/>
    </location>
</feature>
<proteinExistence type="predicted"/>